<evidence type="ECO:0000313" key="2">
    <source>
        <dbReference type="Proteomes" id="UP000829542"/>
    </source>
</evidence>
<reference evidence="1 2" key="1">
    <citation type="submission" date="2022-03" db="EMBL/GenBank/DDBJ databases">
        <title>Ignatzschineria rhizosphaerae HR5S32.</title>
        <authorList>
            <person name="Sun J.Q."/>
            <person name="Feng J.Y."/>
        </authorList>
    </citation>
    <scope>NUCLEOTIDE SEQUENCE [LARGE SCALE GENOMIC DNA]</scope>
    <source>
        <strain evidence="1 2">HR5S32</strain>
    </source>
</reference>
<protein>
    <submittedName>
        <fullName evidence="1">Uncharacterized protein</fullName>
    </submittedName>
</protein>
<accession>A0ABY3X6V9</accession>
<organism evidence="1 2">
    <name type="scientific">Ignatzschineria rhizosphaerae</name>
    <dbReference type="NCBI Taxonomy" id="2923279"/>
    <lineage>
        <taxon>Bacteria</taxon>
        <taxon>Pseudomonadati</taxon>
        <taxon>Pseudomonadota</taxon>
        <taxon>Gammaproteobacteria</taxon>
        <taxon>Cardiobacteriales</taxon>
        <taxon>Ignatzschineriaceae</taxon>
        <taxon>Ignatzschineria</taxon>
    </lineage>
</organism>
<sequence length="46" mass="5633">MRIEGLREDRLMQEALRGLMAKFQMKTNFAAVEQNRRQRRRNKEQP</sequence>
<gene>
    <name evidence="1" type="ORF">MMG00_06520</name>
</gene>
<proteinExistence type="predicted"/>
<evidence type="ECO:0000313" key="1">
    <source>
        <dbReference type="EMBL" id="UNM97491.1"/>
    </source>
</evidence>
<dbReference type="EMBL" id="CP093379">
    <property type="protein sequence ID" value="UNM97491.1"/>
    <property type="molecule type" value="Genomic_DNA"/>
</dbReference>
<name>A0ABY3X6V9_9GAMM</name>
<keyword evidence="2" id="KW-1185">Reference proteome</keyword>
<dbReference type="Proteomes" id="UP000829542">
    <property type="component" value="Chromosome"/>
</dbReference>
<dbReference type="RefSeq" id="WP_242153095.1">
    <property type="nucleotide sequence ID" value="NZ_CP093379.1"/>
</dbReference>